<keyword evidence="1" id="KW-0472">Membrane</keyword>
<gene>
    <name evidence="2" type="ORF">KA717_06720</name>
</gene>
<feature type="transmembrane region" description="Helical" evidence="1">
    <location>
        <begin position="107"/>
        <end position="126"/>
    </location>
</feature>
<accession>A0A977PWV1</accession>
<sequence length="148" mass="16112">MNVSLESQAITNPWLADLTESLGCSEPLTSLSLLRQYPEPIALQILALVEKEQTQKYELRLKMLTNESLIQQKQAGDRRLGQILGFSLAVVALITGSLMAILGREMIAAIAGGILGLTGIISLYAIQLIQQPSYTSPTRVRSRGNTSE</sequence>
<evidence type="ECO:0008006" key="3">
    <source>
        <dbReference type="Google" id="ProtNLM"/>
    </source>
</evidence>
<dbReference type="KEGG" id="wna:KA717_06720"/>
<dbReference type="Proteomes" id="UP001065613">
    <property type="component" value="Chromosome"/>
</dbReference>
<keyword evidence="1" id="KW-0812">Transmembrane</keyword>
<proteinExistence type="predicted"/>
<feature type="transmembrane region" description="Helical" evidence="1">
    <location>
        <begin position="83"/>
        <end position="101"/>
    </location>
</feature>
<evidence type="ECO:0000313" key="2">
    <source>
        <dbReference type="EMBL" id="UXE62456.1"/>
    </source>
</evidence>
<organism evidence="2">
    <name type="scientific">Woronichinia naegeliana WA131</name>
    <dbReference type="NCBI Taxonomy" id="2824559"/>
    <lineage>
        <taxon>Bacteria</taxon>
        <taxon>Bacillati</taxon>
        <taxon>Cyanobacteriota</taxon>
        <taxon>Cyanophyceae</taxon>
        <taxon>Synechococcales</taxon>
        <taxon>Coelosphaeriaceae</taxon>
        <taxon>Woronichinia</taxon>
    </lineage>
</organism>
<evidence type="ECO:0000256" key="1">
    <source>
        <dbReference type="SAM" id="Phobius"/>
    </source>
</evidence>
<name>A0A977PWV1_9CYAN</name>
<reference evidence="2" key="1">
    <citation type="submission" date="2021-04" db="EMBL/GenBank/DDBJ databases">
        <title>Genome sequence of Woronichinia naegeliana from Washington state freshwater lake bloom.</title>
        <authorList>
            <person name="Dreher T.W."/>
        </authorList>
    </citation>
    <scope>NUCLEOTIDE SEQUENCE</scope>
    <source>
        <strain evidence="2">WA131</strain>
    </source>
</reference>
<keyword evidence="1" id="KW-1133">Transmembrane helix</keyword>
<dbReference type="EMBL" id="CP073041">
    <property type="protein sequence ID" value="UXE62456.1"/>
    <property type="molecule type" value="Genomic_DNA"/>
</dbReference>
<protein>
    <recommendedName>
        <fullName evidence="3">DUF2335 domain-containing protein</fullName>
    </recommendedName>
</protein>
<dbReference type="AlphaFoldDB" id="A0A977PWV1"/>